<dbReference type="PANTHER" id="PTHR11266">
    <property type="entry name" value="PEROXISOMAL MEMBRANE PROTEIN 2, PXMP2 MPV17"/>
    <property type="match status" value="1"/>
</dbReference>
<comment type="subcellular location">
    <subcellularLocation>
        <location evidence="1">Membrane</location>
        <topology evidence="1">Multi-pass membrane protein</topology>
    </subcellularLocation>
</comment>
<evidence type="ECO:0000256" key="1">
    <source>
        <dbReference type="ARBA" id="ARBA00004141"/>
    </source>
</evidence>
<evidence type="ECO:0000256" key="5">
    <source>
        <dbReference type="ARBA" id="ARBA00023136"/>
    </source>
</evidence>
<evidence type="ECO:0000256" key="2">
    <source>
        <dbReference type="ARBA" id="ARBA00006824"/>
    </source>
</evidence>
<dbReference type="EMBL" id="MCFD01000090">
    <property type="protein sequence ID" value="ORX64481.1"/>
    <property type="molecule type" value="Genomic_DNA"/>
</dbReference>
<dbReference type="InterPro" id="IPR007248">
    <property type="entry name" value="Mpv17_PMP22"/>
</dbReference>
<evidence type="ECO:0000313" key="8">
    <source>
        <dbReference type="Proteomes" id="UP000193922"/>
    </source>
</evidence>
<organism evidence="7 8">
    <name type="scientific">Linderina pennispora</name>
    <dbReference type="NCBI Taxonomy" id="61395"/>
    <lineage>
        <taxon>Eukaryota</taxon>
        <taxon>Fungi</taxon>
        <taxon>Fungi incertae sedis</taxon>
        <taxon>Zoopagomycota</taxon>
        <taxon>Kickxellomycotina</taxon>
        <taxon>Kickxellomycetes</taxon>
        <taxon>Kickxellales</taxon>
        <taxon>Kickxellaceae</taxon>
        <taxon>Linderina</taxon>
    </lineage>
</organism>
<keyword evidence="5" id="KW-0472">Membrane</keyword>
<evidence type="ECO:0000256" key="3">
    <source>
        <dbReference type="ARBA" id="ARBA00022692"/>
    </source>
</evidence>
<dbReference type="Proteomes" id="UP000193922">
    <property type="component" value="Unassembled WGS sequence"/>
</dbReference>
<evidence type="ECO:0000313" key="7">
    <source>
        <dbReference type="EMBL" id="ORX64481.1"/>
    </source>
</evidence>
<name>A0A1Y1VT58_9FUNG</name>
<evidence type="ECO:0000256" key="6">
    <source>
        <dbReference type="RuleBase" id="RU363053"/>
    </source>
</evidence>
<protein>
    <submittedName>
        <fullName evidence="7">Uncharacterized protein</fullName>
    </submittedName>
</protein>
<dbReference type="AlphaFoldDB" id="A0A1Y1VT58"/>
<keyword evidence="8" id="KW-1185">Reference proteome</keyword>
<dbReference type="PANTHER" id="PTHR11266:SF50">
    <property type="entry name" value="VACUOLAR MEMBRANE PROTEIN YOR292C"/>
    <property type="match status" value="1"/>
</dbReference>
<dbReference type="RefSeq" id="XP_040739268.1">
    <property type="nucleotide sequence ID" value="XM_040883950.1"/>
</dbReference>
<dbReference type="STRING" id="61395.A0A1Y1VT58"/>
<evidence type="ECO:0000256" key="4">
    <source>
        <dbReference type="ARBA" id="ARBA00022989"/>
    </source>
</evidence>
<dbReference type="GO" id="GO:0016020">
    <property type="term" value="C:membrane"/>
    <property type="evidence" value="ECO:0007669"/>
    <property type="project" value="UniProtKB-SubCell"/>
</dbReference>
<accession>A0A1Y1VT58</accession>
<sequence>HSVAIFVPIHAGTVPCLDQPGRAPPILTLAVTNGVLGGAGDLLAQSIENRTESTSTPFCWDTRRTIRFVTWGAICAPVLHKWYLFLNNQFPLPALDTSKTLFASAVAKRVAADQLVYAPLGIAGFFIAMNAMEGHGWRSAKHRLGELYAQRCLQTTPCGPLCRRSILPSFQQFTASRSAALSASFGTPLFRGRTHSRLHWVPSCRSRVLI</sequence>
<keyword evidence="4" id="KW-1133">Transmembrane helix</keyword>
<dbReference type="OrthoDB" id="430207at2759"/>
<keyword evidence="3" id="KW-0812">Transmembrane</keyword>
<comment type="similarity">
    <text evidence="2 6">Belongs to the peroxisomal membrane protein PXMP2/4 family.</text>
</comment>
<gene>
    <name evidence="7" type="ORF">DL89DRAFT_185337</name>
</gene>
<comment type="caution">
    <text evidence="7">The sequence shown here is derived from an EMBL/GenBank/DDBJ whole genome shotgun (WGS) entry which is preliminary data.</text>
</comment>
<feature type="non-terminal residue" evidence="7">
    <location>
        <position position="1"/>
    </location>
</feature>
<dbReference type="GeneID" id="63800598"/>
<dbReference type="GO" id="GO:0005739">
    <property type="term" value="C:mitochondrion"/>
    <property type="evidence" value="ECO:0007669"/>
    <property type="project" value="TreeGrafter"/>
</dbReference>
<reference evidence="7 8" key="1">
    <citation type="submission" date="2016-07" db="EMBL/GenBank/DDBJ databases">
        <title>Pervasive Adenine N6-methylation of Active Genes in Fungi.</title>
        <authorList>
            <consortium name="DOE Joint Genome Institute"/>
            <person name="Mondo S.J."/>
            <person name="Dannebaum R.O."/>
            <person name="Kuo R.C."/>
            <person name="Labutti K."/>
            <person name="Haridas S."/>
            <person name="Kuo A."/>
            <person name="Salamov A."/>
            <person name="Ahrendt S.R."/>
            <person name="Lipzen A."/>
            <person name="Sullivan W."/>
            <person name="Andreopoulos W.B."/>
            <person name="Clum A."/>
            <person name="Lindquist E."/>
            <person name="Daum C."/>
            <person name="Ramamoorthy G.K."/>
            <person name="Gryganskyi A."/>
            <person name="Culley D."/>
            <person name="Magnuson J.K."/>
            <person name="James T.Y."/>
            <person name="O'Malley M.A."/>
            <person name="Stajich J.E."/>
            <person name="Spatafora J.W."/>
            <person name="Visel A."/>
            <person name="Grigoriev I.V."/>
        </authorList>
    </citation>
    <scope>NUCLEOTIDE SEQUENCE [LARGE SCALE GENOMIC DNA]</scope>
    <source>
        <strain evidence="7 8">ATCC 12442</strain>
    </source>
</reference>
<proteinExistence type="inferred from homology"/>